<dbReference type="EMBL" id="JAHLQT010040257">
    <property type="protein sequence ID" value="KAG7155923.1"/>
    <property type="molecule type" value="Genomic_DNA"/>
</dbReference>
<dbReference type="GO" id="GO:0003723">
    <property type="term" value="F:RNA binding"/>
    <property type="evidence" value="ECO:0007669"/>
    <property type="project" value="TreeGrafter"/>
</dbReference>
<evidence type="ECO:0000313" key="2">
    <source>
        <dbReference type="Proteomes" id="UP000747542"/>
    </source>
</evidence>
<evidence type="ECO:0000313" key="1">
    <source>
        <dbReference type="EMBL" id="KAG7155923.1"/>
    </source>
</evidence>
<dbReference type="OrthoDB" id="5825849at2759"/>
<protein>
    <submittedName>
        <fullName evidence="1">Coiled-coil-helix-coiled-coil-helix domain-containing protein 1-like</fullName>
    </submittedName>
</protein>
<dbReference type="GO" id="GO:0005654">
    <property type="term" value="C:nucleoplasm"/>
    <property type="evidence" value="ECO:0007669"/>
    <property type="project" value="TreeGrafter"/>
</dbReference>
<accession>A0A8J5JK84</accession>
<reference evidence="1" key="1">
    <citation type="journal article" date="2021" name="Sci. Adv.">
        <title>The American lobster genome reveals insights on longevity, neural, and immune adaptations.</title>
        <authorList>
            <person name="Polinski J.M."/>
            <person name="Zimin A.V."/>
            <person name="Clark K.F."/>
            <person name="Kohn A.B."/>
            <person name="Sadowski N."/>
            <person name="Timp W."/>
            <person name="Ptitsyn A."/>
            <person name="Khanna P."/>
            <person name="Romanova D.Y."/>
            <person name="Williams P."/>
            <person name="Greenwood S.J."/>
            <person name="Moroz L.L."/>
            <person name="Walt D.R."/>
            <person name="Bodnar A.G."/>
        </authorList>
    </citation>
    <scope>NUCLEOTIDE SEQUENCE</scope>
    <source>
        <strain evidence="1">GMGI-L3</strain>
    </source>
</reference>
<dbReference type="GO" id="GO:0005761">
    <property type="term" value="C:mitochondrial ribosome"/>
    <property type="evidence" value="ECO:0007669"/>
    <property type="project" value="InterPro"/>
</dbReference>
<dbReference type="GO" id="GO:0032543">
    <property type="term" value="P:mitochondrial translation"/>
    <property type="evidence" value="ECO:0007669"/>
    <property type="project" value="InterPro"/>
</dbReference>
<dbReference type="Proteomes" id="UP000747542">
    <property type="component" value="Unassembled WGS sequence"/>
</dbReference>
<dbReference type="PANTHER" id="PTHR31278">
    <property type="entry name" value="CHCHD1"/>
    <property type="match status" value="1"/>
</dbReference>
<organism evidence="1 2">
    <name type="scientific">Homarus americanus</name>
    <name type="common">American lobster</name>
    <dbReference type="NCBI Taxonomy" id="6706"/>
    <lineage>
        <taxon>Eukaryota</taxon>
        <taxon>Metazoa</taxon>
        <taxon>Ecdysozoa</taxon>
        <taxon>Arthropoda</taxon>
        <taxon>Crustacea</taxon>
        <taxon>Multicrustacea</taxon>
        <taxon>Malacostraca</taxon>
        <taxon>Eumalacostraca</taxon>
        <taxon>Eucarida</taxon>
        <taxon>Decapoda</taxon>
        <taxon>Pleocyemata</taxon>
        <taxon>Astacidea</taxon>
        <taxon>Nephropoidea</taxon>
        <taxon>Nephropidae</taxon>
        <taxon>Homarus</taxon>
    </lineage>
</organism>
<sequence length="130" mass="15393">MRLTPIVLNSQYYINRNRPKNGRRPTRQPFPFNNNLPIFLRDHVSGKNDKTNSVACLQDMSILFACLKKNDFNQAMCHKEIESFQNCHENFMHTQRLRKEQEKQGLLVPGERNLSHRQINLLLKKHPQPK</sequence>
<dbReference type="InterPro" id="IPR033620">
    <property type="entry name" value="Ribosomal_mS37_met"/>
</dbReference>
<proteinExistence type="predicted"/>
<comment type="caution">
    <text evidence="1">The sequence shown here is derived from an EMBL/GenBank/DDBJ whole genome shotgun (WGS) entry which is preliminary data.</text>
</comment>
<dbReference type="AlphaFoldDB" id="A0A8J5JK84"/>
<gene>
    <name evidence="1" type="primary">Chchd1-L</name>
    <name evidence="1" type="ORF">Hamer_G012066</name>
</gene>
<keyword evidence="2" id="KW-1185">Reference proteome</keyword>
<dbReference type="PANTHER" id="PTHR31278:SF2">
    <property type="entry name" value="SMALL RIBOSOMAL SUBUNIT PROTEIN MS37"/>
    <property type="match status" value="1"/>
</dbReference>
<name>A0A8J5JK84_HOMAM</name>